<proteinExistence type="predicted"/>
<dbReference type="Proteomes" id="UP001266305">
    <property type="component" value="Unassembled WGS sequence"/>
</dbReference>
<evidence type="ECO:0000313" key="2">
    <source>
        <dbReference type="EMBL" id="KAK2087745.1"/>
    </source>
</evidence>
<feature type="non-terminal residue" evidence="2">
    <location>
        <position position="1"/>
    </location>
</feature>
<feature type="region of interest" description="Disordered" evidence="1">
    <location>
        <begin position="1"/>
        <end position="41"/>
    </location>
</feature>
<protein>
    <submittedName>
        <fullName evidence="2">Uncharacterized protein</fullName>
    </submittedName>
</protein>
<evidence type="ECO:0000256" key="1">
    <source>
        <dbReference type="SAM" id="MobiDB-lite"/>
    </source>
</evidence>
<evidence type="ECO:0000313" key="3">
    <source>
        <dbReference type="Proteomes" id="UP001266305"/>
    </source>
</evidence>
<name>A0ABQ9TT92_SAGOE</name>
<feature type="non-terminal residue" evidence="2">
    <location>
        <position position="60"/>
    </location>
</feature>
<dbReference type="EMBL" id="JASSZA010000019">
    <property type="protein sequence ID" value="KAK2087745.1"/>
    <property type="molecule type" value="Genomic_DNA"/>
</dbReference>
<sequence>KDACTSNSLTRNVTKLDSSPPAAQNPEYSTQEPRGDHTAGNVWHCQAGWELQRQPVTSGA</sequence>
<reference evidence="2 3" key="1">
    <citation type="submission" date="2023-05" db="EMBL/GenBank/DDBJ databases">
        <title>B98-5 Cell Line De Novo Hybrid Assembly: An Optical Mapping Approach.</title>
        <authorList>
            <person name="Kananen K."/>
            <person name="Auerbach J.A."/>
            <person name="Kautto E."/>
            <person name="Blachly J.S."/>
        </authorList>
    </citation>
    <scope>NUCLEOTIDE SEQUENCE [LARGE SCALE GENOMIC DNA]</scope>
    <source>
        <strain evidence="2">B95-8</strain>
        <tissue evidence="2">Cell line</tissue>
    </source>
</reference>
<organism evidence="2 3">
    <name type="scientific">Saguinus oedipus</name>
    <name type="common">Cotton-top tamarin</name>
    <name type="synonym">Oedipomidas oedipus</name>
    <dbReference type="NCBI Taxonomy" id="9490"/>
    <lineage>
        <taxon>Eukaryota</taxon>
        <taxon>Metazoa</taxon>
        <taxon>Chordata</taxon>
        <taxon>Craniata</taxon>
        <taxon>Vertebrata</taxon>
        <taxon>Euteleostomi</taxon>
        <taxon>Mammalia</taxon>
        <taxon>Eutheria</taxon>
        <taxon>Euarchontoglires</taxon>
        <taxon>Primates</taxon>
        <taxon>Haplorrhini</taxon>
        <taxon>Platyrrhini</taxon>
        <taxon>Cebidae</taxon>
        <taxon>Callitrichinae</taxon>
        <taxon>Saguinus</taxon>
    </lineage>
</organism>
<accession>A0ABQ9TT92</accession>
<keyword evidence="3" id="KW-1185">Reference proteome</keyword>
<gene>
    <name evidence="2" type="ORF">P7K49_033652</name>
</gene>
<comment type="caution">
    <text evidence="2">The sequence shown here is derived from an EMBL/GenBank/DDBJ whole genome shotgun (WGS) entry which is preliminary data.</text>
</comment>
<feature type="compositionally biased region" description="Polar residues" evidence="1">
    <location>
        <begin position="1"/>
        <end position="17"/>
    </location>
</feature>